<dbReference type="OrthoDB" id="6153843at2759"/>
<dbReference type="EC" id="2.3.2.27" evidence="2"/>
<comment type="caution">
    <text evidence="2">The sequence shown here is derived from an EMBL/GenBank/DDBJ whole genome shotgun (WGS) entry which is preliminary data.</text>
</comment>
<sequence length="242" mass="27613">MPSIVEMYHKPVSAFFDAYKEKKPTEDMEVDAEKDGEPDMDVDSQPETSQREQQIDILSLIMNCVHTALSMVKDPEKDSPRTTERIKMVLNLIQNGHEEEGKTFLSGIAVQLQCLLKEKEDQESELHKEWLPTEASNLEHINSAGTFRRAAIQCLEEKLASLLAGVIAFIDKNCNMNIVISDQAHHWQRSVWLKILNCPQVTQLHYTHSMGEHVVQGTAYEGEGFLWECHSHGLFIIRLTKL</sequence>
<accession>A0A8S3U0K0</accession>
<keyword evidence="2" id="KW-0012">Acyltransferase</keyword>
<feature type="region of interest" description="Disordered" evidence="1">
    <location>
        <begin position="20"/>
        <end position="51"/>
    </location>
</feature>
<reference evidence="2" key="1">
    <citation type="submission" date="2021-03" db="EMBL/GenBank/DDBJ databases">
        <authorList>
            <person name="Bekaert M."/>
        </authorList>
    </citation>
    <scope>NUCLEOTIDE SEQUENCE</scope>
</reference>
<dbReference type="PANTHER" id="PTHR22605">
    <property type="entry name" value="RZ-TYPE DOMAIN-CONTAINING PROTEIN"/>
    <property type="match status" value="1"/>
</dbReference>
<dbReference type="InterPro" id="IPR031248">
    <property type="entry name" value="RNF213"/>
</dbReference>
<evidence type="ECO:0000256" key="1">
    <source>
        <dbReference type="SAM" id="MobiDB-lite"/>
    </source>
</evidence>
<name>A0A8S3U0K0_MYTED</name>
<keyword evidence="3" id="KW-1185">Reference proteome</keyword>
<dbReference type="PANTHER" id="PTHR22605:SF16">
    <property type="entry name" value="E3 UBIQUITIN-PROTEIN LIGASE RNF213"/>
    <property type="match status" value="1"/>
</dbReference>
<evidence type="ECO:0000313" key="3">
    <source>
        <dbReference type="Proteomes" id="UP000683360"/>
    </source>
</evidence>
<organism evidence="2 3">
    <name type="scientific">Mytilus edulis</name>
    <name type="common">Blue mussel</name>
    <dbReference type="NCBI Taxonomy" id="6550"/>
    <lineage>
        <taxon>Eukaryota</taxon>
        <taxon>Metazoa</taxon>
        <taxon>Spiralia</taxon>
        <taxon>Lophotrochozoa</taxon>
        <taxon>Mollusca</taxon>
        <taxon>Bivalvia</taxon>
        <taxon>Autobranchia</taxon>
        <taxon>Pteriomorphia</taxon>
        <taxon>Mytilida</taxon>
        <taxon>Mytiloidea</taxon>
        <taxon>Mytilidae</taxon>
        <taxon>Mytilinae</taxon>
        <taxon>Mytilus</taxon>
    </lineage>
</organism>
<feature type="compositionally biased region" description="Basic and acidic residues" evidence="1">
    <location>
        <begin position="20"/>
        <end position="37"/>
    </location>
</feature>
<dbReference type="Proteomes" id="UP000683360">
    <property type="component" value="Unassembled WGS sequence"/>
</dbReference>
<proteinExistence type="predicted"/>
<protein>
    <submittedName>
        <fullName evidence="2">RNF213</fullName>
        <ecNumber evidence="2">2.3.2.27</ecNumber>
    </submittedName>
</protein>
<evidence type="ECO:0000313" key="2">
    <source>
        <dbReference type="EMBL" id="CAG2239383.1"/>
    </source>
</evidence>
<dbReference type="GO" id="GO:0016887">
    <property type="term" value="F:ATP hydrolysis activity"/>
    <property type="evidence" value="ECO:0007669"/>
    <property type="project" value="InterPro"/>
</dbReference>
<dbReference type="EMBL" id="CAJPWZ010002518">
    <property type="protein sequence ID" value="CAG2239383.1"/>
    <property type="molecule type" value="Genomic_DNA"/>
</dbReference>
<keyword evidence="2" id="KW-0808">Transferase</keyword>
<gene>
    <name evidence="2" type="ORF">MEDL_51749</name>
</gene>
<dbReference type="GO" id="GO:0061630">
    <property type="term" value="F:ubiquitin protein ligase activity"/>
    <property type="evidence" value="ECO:0007669"/>
    <property type="project" value="UniProtKB-EC"/>
</dbReference>
<dbReference type="AlphaFoldDB" id="A0A8S3U0K0"/>